<organism evidence="1">
    <name type="scientific">Arundo donax</name>
    <name type="common">Giant reed</name>
    <name type="synonym">Donax arundinaceus</name>
    <dbReference type="NCBI Taxonomy" id="35708"/>
    <lineage>
        <taxon>Eukaryota</taxon>
        <taxon>Viridiplantae</taxon>
        <taxon>Streptophyta</taxon>
        <taxon>Embryophyta</taxon>
        <taxon>Tracheophyta</taxon>
        <taxon>Spermatophyta</taxon>
        <taxon>Magnoliopsida</taxon>
        <taxon>Liliopsida</taxon>
        <taxon>Poales</taxon>
        <taxon>Poaceae</taxon>
        <taxon>PACMAD clade</taxon>
        <taxon>Arundinoideae</taxon>
        <taxon>Arundineae</taxon>
        <taxon>Arundo</taxon>
    </lineage>
</organism>
<dbReference type="AlphaFoldDB" id="A0A0A8ZCU8"/>
<proteinExistence type="predicted"/>
<sequence>MGGAGDVGATPFAALFDNGWRTSSFGPAIAFIFLLRPLSSSSTSPRLPSEANEV</sequence>
<reference evidence="1" key="2">
    <citation type="journal article" date="2015" name="Data Brief">
        <title>Shoot transcriptome of the giant reed, Arundo donax.</title>
        <authorList>
            <person name="Barrero R.A."/>
            <person name="Guerrero F.D."/>
            <person name="Moolhuijzen P."/>
            <person name="Goolsby J.A."/>
            <person name="Tidwell J."/>
            <person name="Bellgard S.E."/>
            <person name="Bellgard M.I."/>
        </authorList>
    </citation>
    <scope>NUCLEOTIDE SEQUENCE</scope>
    <source>
        <tissue evidence="1">Shoot tissue taken approximately 20 cm above the soil surface</tissue>
    </source>
</reference>
<dbReference type="EMBL" id="GBRH01261299">
    <property type="protein sequence ID" value="JAD36596.1"/>
    <property type="molecule type" value="Transcribed_RNA"/>
</dbReference>
<protein>
    <submittedName>
        <fullName evidence="1">Uncharacterized protein</fullName>
    </submittedName>
</protein>
<name>A0A0A8ZCU8_ARUDO</name>
<evidence type="ECO:0000313" key="1">
    <source>
        <dbReference type="EMBL" id="JAD36596.1"/>
    </source>
</evidence>
<accession>A0A0A8ZCU8</accession>
<reference evidence="1" key="1">
    <citation type="submission" date="2014-09" db="EMBL/GenBank/DDBJ databases">
        <authorList>
            <person name="Magalhaes I.L.F."/>
            <person name="Oliveira U."/>
            <person name="Santos F.R."/>
            <person name="Vidigal T.H.D.A."/>
            <person name="Brescovit A.D."/>
            <person name="Santos A.J."/>
        </authorList>
    </citation>
    <scope>NUCLEOTIDE SEQUENCE</scope>
    <source>
        <tissue evidence="1">Shoot tissue taken approximately 20 cm above the soil surface</tissue>
    </source>
</reference>